<dbReference type="AlphaFoldDB" id="A0A1H8LV31"/>
<name>A0A1H8LV31_9MICO</name>
<protein>
    <submittedName>
        <fullName evidence="1">Uncharacterized protein</fullName>
    </submittedName>
</protein>
<dbReference type="OrthoDB" id="9808492at2"/>
<evidence type="ECO:0000313" key="1">
    <source>
        <dbReference type="EMBL" id="TFB84246.1"/>
    </source>
</evidence>
<evidence type="ECO:0000313" key="2">
    <source>
        <dbReference type="Proteomes" id="UP000297654"/>
    </source>
</evidence>
<comment type="caution">
    <text evidence="1">The sequence shown here is derived from an EMBL/GenBank/DDBJ whole genome shotgun (WGS) entry which is preliminary data.</text>
</comment>
<dbReference type="EMBL" id="SOFF01000047">
    <property type="protein sequence ID" value="TFB84246.1"/>
    <property type="molecule type" value="Genomic_DNA"/>
</dbReference>
<accession>A0A1H8LV31</accession>
<dbReference type="Proteomes" id="UP000297654">
    <property type="component" value="Unassembled WGS sequence"/>
</dbReference>
<gene>
    <name evidence="1" type="ORF">E3O10_16420</name>
</gene>
<dbReference type="SUPFAM" id="SSF52467">
    <property type="entry name" value="DHS-like NAD/FAD-binding domain"/>
    <property type="match status" value="1"/>
</dbReference>
<organism evidence="1 2">
    <name type="scientific">Cryobacterium luteum</name>
    <dbReference type="NCBI Taxonomy" id="1424661"/>
    <lineage>
        <taxon>Bacteria</taxon>
        <taxon>Bacillati</taxon>
        <taxon>Actinomycetota</taxon>
        <taxon>Actinomycetes</taxon>
        <taxon>Micrococcales</taxon>
        <taxon>Microbacteriaceae</taxon>
        <taxon>Cryobacterium</taxon>
    </lineage>
</organism>
<reference evidence="1 2" key="1">
    <citation type="submission" date="2019-03" db="EMBL/GenBank/DDBJ databases">
        <title>Genomics of glacier-inhabiting Cryobacterium strains.</title>
        <authorList>
            <person name="Liu Q."/>
            <person name="Xin Y.-H."/>
        </authorList>
    </citation>
    <scope>NUCLEOTIDE SEQUENCE [LARGE SCALE GENOMIC DNA]</scope>
    <source>
        <strain evidence="1 2">Hh15</strain>
    </source>
</reference>
<dbReference type="InterPro" id="IPR029035">
    <property type="entry name" value="DHS-like_NAD/FAD-binding_dom"/>
</dbReference>
<sequence length="476" mass="52538">MSGRNTEFPLSPKRDAWLLGAGFSRAASSAMPLTDELGREALEELRRRRPNLSFAAPQFSAAGLTFEAWLTWLAERQPYEDEPEAYAQLAVFTATQATIAEVLRRRETSASTDLAAWFDAFIDLAHHAQTPIITLNYDTLVEQGLHQRGYRDEREFLQPMDAVVGFPNGRGVFMAVPQGFVRHPTLRVYKLHGSTDWHYFPGDTSGATLDRVEVGPGRKMEDLVPVIGGRSPFIVPPTSTKSRYFDNPKTRFIWREARRELEQADRVVLIGYSLPLTDTNLASLLARTLSESKSEVLIVNPEASEVARRLEALGVDSSRIATLDGMTCVAEFVEQESQEVSRRLAASVAESYQQRLNAPVAAGWPYPGAYSAVEGYEVSEHSLTFRVAGFGPLQTLARPGAVFPEGQEFSIAMALGDLPSPDPTKSLRATDGQTTWTLAGYVAQLTEVELGTSRGAYQQQADDDWIVLRPIGRAPA</sequence>
<proteinExistence type="predicted"/>
<dbReference type="STRING" id="1424661.SAMN05216281_13210"/>
<keyword evidence="2" id="KW-1185">Reference proteome</keyword>